<dbReference type="EnsemblMetazoa" id="XM_003727373">
    <property type="protein sequence ID" value="XP_003727421"/>
    <property type="gene ID" value="LOC100891194"/>
</dbReference>
<evidence type="ECO:0000256" key="2">
    <source>
        <dbReference type="ARBA" id="ARBA00006528"/>
    </source>
</evidence>
<keyword evidence="9" id="KW-0732">Signal</keyword>
<feature type="transmembrane region" description="Helical" evidence="8">
    <location>
        <begin position="399"/>
        <end position="421"/>
    </location>
</feature>
<dbReference type="GO" id="GO:0016020">
    <property type="term" value="C:membrane"/>
    <property type="evidence" value="ECO:0007669"/>
    <property type="project" value="UniProtKB-SubCell"/>
</dbReference>
<feature type="compositionally biased region" description="Basic and acidic residues" evidence="7">
    <location>
        <begin position="442"/>
        <end position="458"/>
    </location>
</feature>
<keyword evidence="4" id="KW-0813">Transport</keyword>
<feature type="signal peptide" evidence="9">
    <location>
        <begin position="1"/>
        <end position="20"/>
    </location>
</feature>
<evidence type="ECO:0000256" key="7">
    <source>
        <dbReference type="SAM" id="MobiDB-lite"/>
    </source>
</evidence>
<evidence type="ECO:0008006" key="12">
    <source>
        <dbReference type="Google" id="ProtNLM"/>
    </source>
</evidence>
<feature type="transmembrane region" description="Helical" evidence="8">
    <location>
        <begin position="338"/>
        <end position="358"/>
    </location>
</feature>
<dbReference type="KEGG" id="spu:100891194"/>
<evidence type="ECO:0000256" key="8">
    <source>
        <dbReference type="SAM" id="Phobius"/>
    </source>
</evidence>
<evidence type="ECO:0000256" key="5">
    <source>
        <dbReference type="ARBA" id="ARBA00022989"/>
    </source>
</evidence>
<reference evidence="10" key="2">
    <citation type="submission" date="2021-01" db="UniProtKB">
        <authorList>
            <consortium name="EnsemblMetazoa"/>
        </authorList>
    </citation>
    <scope>IDENTIFICATION</scope>
</reference>
<evidence type="ECO:0000256" key="9">
    <source>
        <dbReference type="SAM" id="SignalP"/>
    </source>
</evidence>
<dbReference type="AlphaFoldDB" id="A0A7M7GHU3"/>
<protein>
    <recommendedName>
        <fullName evidence="12">Ileal sodium/bile acid cotransporter</fullName>
    </recommendedName>
</protein>
<feature type="transmembrane region" description="Helical" evidence="8">
    <location>
        <begin position="271"/>
        <end position="293"/>
    </location>
</feature>
<dbReference type="Gene3D" id="1.20.1530.20">
    <property type="match status" value="1"/>
</dbReference>
<dbReference type="PANTHER" id="PTHR10361">
    <property type="entry name" value="SODIUM-BILE ACID COTRANSPORTER"/>
    <property type="match status" value="1"/>
</dbReference>
<evidence type="ECO:0000313" key="11">
    <source>
        <dbReference type="Proteomes" id="UP000007110"/>
    </source>
</evidence>
<keyword evidence="3 8" id="KW-0812">Transmembrane</keyword>
<dbReference type="Pfam" id="PF01758">
    <property type="entry name" value="SBF"/>
    <property type="match status" value="1"/>
</dbReference>
<proteinExistence type="inferred from homology"/>
<dbReference type="Proteomes" id="UP000007110">
    <property type="component" value="Unassembled WGS sequence"/>
</dbReference>
<dbReference type="GO" id="GO:0015293">
    <property type="term" value="F:symporter activity"/>
    <property type="evidence" value="ECO:0007669"/>
    <property type="project" value="UniProtKB-KW"/>
</dbReference>
<name>A0A7M7GHU3_STRPU</name>
<organism evidence="10 11">
    <name type="scientific">Strongylocentrotus purpuratus</name>
    <name type="common">Purple sea urchin</name>
    <dbReference type="NCBI Taxonomy" id="7668"/>
    <lineage>
        <taxon>Eukaryota</taxon>
        <taxon>Metazoa</taxon>
        <taxon>Echinodermata</taxon>
        <taxon>Eleutherozoa</taxon>
        <taxon>Echinozoa</taxon>
        <taxon>Echinoidea</taxon>
        <taxon>Euechinoidea</taxon>
        <taxon>Echinacea</taxon>
        <taxon>Camarodonta</taxon>
        <taxon>Echinidea</taxon>
        <taxon>Strongylocentrotidae</taxon>
        <taxon>Strongylocentrotus</taxon>
    </lineage>
</organism>
<sequence length="487" mass="53822">MARNFIYTLLILVTLSFVEGQDTSTAHFNFSYGTDKFLALYEEQEVALIITLSEKDPAITTGMLQLRSADPKIFAVQGMTDINIAASVGTEPVNISSSIKGLFFGISTLEIYYTDVGVAENELVGSYVVKVSTIPTILTPVFSYLTLVWLIISYIMMGSKMKGSDLWSKIKKPWTILLAMACQFVLMPALAFALSKAFRLDNSTSLGLIMVGTCPGGWLSNIFSLLLDCDFILSLTMTFCSTILAMGMMPFNLWLYARPLTTGEENLETPYFNLFLQIMYLIIPVGVSMLIARFSSKFRKYCDKLLKPVATMCILIAVSIGVPAQLHIYQSATVEEYAVSALLPLMGCIAGLIISKIVCIKRKQAITVSLETGAQNSLLATTMLAFFYPRPEADLIAKIPYIMALLSLCEGIVVTVIYTLARYIFCKERFAEKEDESNENTTEERKSTELENNEKDIPLDVTDPTSIAVGLETNLDGKGHTNTAFTQ</sequence>
<keyword evidence="5 8" id="KW-1133">Transmembrane helix</keyword>
<evidence type="ECO:0000256" key="1">
    <source>
        <dbReference type="ARBA" id="ARBA00004141"/>
    </source>
</evidence>
<dbReference type="PANTHER" id="PTHR10361:SF65">
    <property type="entry name" value="ILEAL SODIUM_BILE ACID COTRANSPORTER"/>
    <property type="match status" value="1"/>
</dbReference>
<accession>A0A7M7GHU3</accession>
<evidence type="ECO:0000256" key="6">
    <source>
        <dbReference type="ARBA" id="ARBA00023136"/>
    </source>
</evidence>
<feature type="transmembrane region" description="Helical" evidence="8">
    <location>
        <begin position="176"/>
        <end position="194"/>
    </location>
</feature>
<dbReference type="InterPro" id="IPR038770">
    <property type="entry name" value="Na+/solute_symporter_sf"/>
</dbReference>
<feature type="transmembrane region" description="Helical" evidence="8">
    <location>
        <begin position="305"/>
        <end position="326"/>
    </location>
</feature>
<keyword evidence="11" id="KW-1185">Reference proteome</keyword>
<dbReference type="InterPro" id="IPR004710">
    <property type="entry name" value="Bilac:Na_transpt"/>
</dbReference>
<feature type="chain" id="PRO_5029698975" description="Ileal sodium/bile acid cotransporter" evidence="9">
    <location>
        <begin position="21"/>
        <end position="487"/>
    </location>
</feature>
<dbReference type="GeneID" id="100891194"/>
<feature type="region of interest" description="Disordered" evidence="7">
    <location>
        <begin position="434"/>
        <end position="461"/>
    </location>
</feature>
<keyword evidence="6 8" id="KW-0472">Membrane</keyword>
<feature type="transmembrane region" description="Helical" evidence="8">
    <location>
        <begin position="137"/>
        <end position="156"/>
    </location>
</feature>
<reference evidence="11" key="1">
    <citation type="submission" date="2015-02" db="EMBL/GenBank/DDBJ databases">
        <title>Genome sequencing for Strongylocentrotus purpuratus.</title>
        <authorList>
            <person name="Murali S."/>
            <person name="Liu Y."/>
            <person name="Vee V."/>
            <person name="English A."/>
            <person name="Wang M."/>
            <person name="Skinner E."/>
            <person name="Han Y."/>
            <person name="Muzny D.M."/>
            <person name="Worley K.C."/>
            <person name="Gibbs R.A."/>
        </authorList>
    </citation>
    <scope>NUCLEOTIDE SEQUENCE</scope>
</reference>
<dbReference type="RefSeq" id="XP_003727421.2">
    <property type="nucleotide sequence ID" value="XM_003727373.3"/>
</dbReference>
<comment type="similarity">
    <text evidence="2">Belongs to the bile acid:sodium symporter (BASS) (TC 2.A.28) family.</text>
</comment>
<dbReference type="OMA" id="YIFCKER"/>
<evidence type="ECO:0000313" key="10">
    <source>
        <dbReference type="EnsemblMetazoa" id="XP_003727421"/>
    </source>
</evidence>
<dbReference type="InParanoid" id="A0A7M7GHU3"/>
<evidence type="ECO:0000256" key="3">
    <source>
        <dbReference type="ARBA" id="ARBA00022692"/>
    </source>
</evidence>
<dbReference type="InterPro" id="IPR002657">
    <property type="entry name" value="BilAc:Na_symport/Acr3"/>
</dbReference>
<keyword evidence="4" id="KW-0769">Symport</keyword>
<feature type="transmembrane region" description="Helical" evidence="8">
    <location>
        <begin position="231"/>
        <end position="251"/>
    </location>
</feature>
<feature type="transmembrane region" description="Helical" evidence="8">
    <location>
        <begin position="365"/>
        <end position="387"/>
    </location>
</feature>
<evidence type="ECO:0000256" key="4">
    <source>
        <dbReference type="ARBA" id="ARBA00022847"/>
    </source>
</evidence>
<dbReference type="OrthoDB" id="203097at2759"/>
<comment type="subcellular location">
    <subcellularLocation>
        <location evidence="1">Membrane</location>
        <topology evidence="1">Multi-pass membrane protein</topology>
    </subcellularLocation>
</comment>
<feature type="transmembrane region" description="Helical" evidence="8">
    <location>
        <begin position="206"/>
        <end position="226"/>
    </location>
</feature>